<gene>
    <name evidence="3" type="ORF">EV690_1860</name>
</gene>
<proteinExistence type="inferred from homology"/>
<dbReference type="PROSITE" id="PS50126">
    <property type="entry name" value="S1"/>
    <property type="match status" value="1"/>
</dbReference>
<keyword evidence="4" id="KW-1185">Reference proteome</keyword>
<dbReference type="InterPro" id="IPR014464">
    <property type="entry name" value="CvfB_fam"/>
</dbReference>
<evidence type="ECO:0000313" key="4">
    <source>
        <dbReference type="Proteomes" id="UP000295565"/>
    </source>
</evidence>
<dbReference type="Pfam" id="PF17783">
    <property type="entry name" value="WHD_CvfB"/>
    <property type="match status" value="1"/>
</dbReference>
<protein>
    <recommendedName>
        <fullName evidence="2">S1 motif domain-containing protein</fullName>
    </recommendedName>
</protein>
<dbReference type="InterPro" id="IPR036388">
    <property type="entry name" value="WH-like_DNA-bd_sf"/>
</dbReference>
<dbReference type="InterPro" id="IPR039566">
    <property type="entry name" value="CvfB_S1_st"/>
</dbReference>
<comment type="similarity">
    <text evidence="1">Belongs to the CvfB family.</text>
</comment>
<dbReference type="PIRSF" id="PIRSF012524">
    <property type="entry name" value="YitL_S1"/>
    <property type="match status" value="1"/>
</dbReference>
<dbReference type="InterPro" id="IPR040764">
    <property type="entry name" value="CvfB_WH"/>
</dbReference>
<dbReference type="RefSeq" id="WP_131912662.1">
    <property type="nucleotide sequence ID" value="NZ_OU594967.1"/>
</dbReference>
<dbReference type="AlphaFoldDB" id="A0A4R1K2D8"/>
<dbReference type="PANTHER" id="PTHR37296">
    <property type="entry name" value="CONSERVED VIRULENCE FACTOR B"/>
    <property type="match status" value="1"/>
</dbReference>
<organism evidence="3 4">
    <name type="scientific">Celerinatantimonas diazotrophica</name>
    <dbReference type="NCBI Taxonomy" id="412034"/>
    <lineage>
        <taxon>Bacteria</taxon>
        <taxon>Pseudomonadati</taxon>
        <taxon>Pseudomonadota</taxon>
        <taxon>Gammaproteobacteria</taxon>
        <taxon>Celerinatantimonadaceae</taxon>
        <taxon>Celerinatantimonas</taxon>
    </lineage>
</organism>
<dbReference type="SUPFAM" id="SSF50249">
    <property type="entry name" value="Nucleic acid-binding proteins"/>
    <property type="match status" value="1"/>
</dbReference>
<accession>A0A4R1K2D8</accession>
<feature type="domain" description="S1 motif" evidence="2">
    <location>
        <begin position="144"/>
        <end position="204"/>
    </location>
</feature>
<dbReference type="SMART" id="SM00316">
    <property type="entry name" value="S1"/>
    <property type="match status" value="2"/>
</dbReference>
<dbReference type="GO" id="GO:0003676">
    <property type="term" value="F:nucleic acid binding"/>
    <property type="evidence" value="ECO:0007669"/>
    <property type="project" value="InterPro"/>
</dbReference>
<dbReference type="PANTHER" id="PTHR37296:SF1">
    <property type="entry name" value="CONSERVED VIRULENCE FACTOR B"/>
    <property type="match status" value="1"/>
</dbReference>
<dbReference type="OrthoDB" id="9801597at2"/>
<sequence>MLQIGRIQPLELVRIAPNYGVLASDDGRELNLPHQELPSDAQVTDKIDVFVYSDGNQQLVCTTQKPFAQVGEIGYLQVIAVHTQGAFMDLGIDKDIFVPSKAQFTPMQVGQSYAVYIYLDQQNRLAATPRLEEHLTLSGHYNRGDKVQALVTKRSELGYQVVIDHQYLGMIYHNEIFKRISVGQSIEAYVYKNREDGKLDLRLQPIGDVKLEPLQEQILEKLRADGGYLALNDKSDPKLIAAVFGVSKGQYKKAIGHLYRQHLIKLSAHGIMLISDD</sequence>
<dbReference type="InterPro" id="IPR003029">
    <property type="entry name" value="S1_domain"/>
</dbReference>
<evidence type="ECO:0000313" key="3">
    <source>
        <dbReference type="EMBL" id="TCK58152.1"/>
    </source>
</evidence>
<evidence type="ECO:0000259" key="2">
    <source>
        <dbReference type="PROSITE" id="PS50126"/>
    </source>
</evidence>
<dbReference type="Pfam" id="PF13509">
    <property type="entry name" value="S1_2"/>
    <property type="match status" value="2"/>
</dbReference>
<comment type="caution">
    <text evidence="3">The sequence shown here is derived from an EMBL/GenBank/DDBJ whole genome shotgun (WGS) entry which is preliminary data.</text>
</comment>
<dbReference type="InterPro" id="IPR012340">
    <property type="entry name" value="NA-bd_OB-fold"/>
</dbReference>
<reference evidence="3 4" key="1">
    <citation type="submission" date="2019-03" db="EMBL/GenBank/DDBJ databases">
        <title>Genomic Encyclopedia of Type Strains, Phase IV (KMG-IV): sequencing the most valuable type-strain genomes for metagenomic binning, comparative biology and taxonomic classification.</title>
        <authorList>
            <person name="Goeker M."/>
        </authorList>
    </citation>
    <scope>NUCLEOTIDE SEQUENCE [LARGE SCALE GENOMIC DNA]</scope>
    <source>
        <strain evidence="3 4">DSM 18577</strain>
    </source>
</reference>
<name>A0A4R1K2D8_9GAMM</name>
<evidence type="ECO:0000256" key="1">
    <source>
        <dbReference type="PIRNR" id="PIRNR012524"/>
    </source>
</evidence>
<dbReference type="Gene3D" id="1.10.10.10">
    <property type="entry name" value="Winged helix-like DNA-binding domain superfamily/Winged helix DNA-binding domain"/>
    <property type="match status" value="1"/>
</dbReference>
<dbReference type="Proteomes" id="UP000295565">
    <property type="component" value="Unassembled WGS sequence"/>
</dbReference>
<dbReference type="EMBL" id="SMGD01000012">
    <property type="protein sequence ID" value="TCK58152.1"/>
    <property type="molecule type" value="Genomic_DNA"/>
</dbReference>
<dbReference type="Gene3D" id="2.40.50.140">
    <property type="entry name" value="Nucleic acid-binding proteins"/>
    <property type="match status" value="2"/>
</dbReference>